<dbReference type="InterPro" id="IPR051415">
    <property type="entry name" value="LAAT-1"/>
</dbReference>
<sequence length="283" mass="31306">MYNAVATNVLGTAGAVCWSVQLIPQIIINYRRHHTTGLQPSMMLLWAAAGTPLGIYNILSNFNIALRIQPQILTFLSLVTWAQCQYYSSHWRPAKAILVASAIGTLLAGIEVGLVFALRVPQREGVDWPMTLMAVLSAVLLSLGVLRHYWDIWTNKTVRGISFLFVFIDALGDLTSLAAVFFEERVNVLGMVIYGSELVLWLGVMACGGWFNLRPWVGRYLRKRAERSVEGQNGEKERGNGTGNVVMMHEGVSSTSVFRTASAENSAGTVTRREVRTEESIDV</sequence>
<reference evidence="7 8" key="1">
    <citation type="submission" date="2019-10" db="EMBL/GenBank/DDBJ databases">
        <authorList>
            <person name="Palmer J.M."/>
        </authorList>
    </citation>
    <scope>NUCLEOTIDE SEQUENCE [LARGE SCALE GENOMIC DNA]</scope>
    <source>
        <strain evidence="7 8">TWF696</strain>
    </source>
</reference>
<feature type="transmembrane region" description="Helical" evidence="6">
    <location>
        <begin position="130"/>
        <end position="150"/>
    </location>
</feature>
<evidence type="ECO:0000256" key="1">
    <source>
        <dbReference type="ARBA" id="ARBA00004141"/>
    </source>
</evidence>
<dbReference type="AlphaFoldDB" id="A0AAV9UQR1"/>
<name>A0AAV9UQR1_9PEZI</name>
<dbReference type="EMBL" id="JAVHNQ010000005">
    <property type="protein sequence ID" value="KAK6346699.1"/>
    <property type="molecule type" value="Genomic_DNA"/>
</dbReference>
<dbReference type="Gene3D" id="1.20.1280.290">
    <property type="match status" value="1"/>
</dbReference>
<evidence type="ECO:0000313" key="7">
    <source>
        <dbReference type="EMBL" id="KAK6346699.1"/>
    </source>
</evidence>
<feature type="transmembrane region" description="Helical" evidence="6">
    <location>
        <begin position="42"/>
        <end position="59"/>
    </location>
</feature>
<dbReference type="GO" id="GO:0016020">
    <property type="term" value="C:membrane"/>
    <property type="evidence" value="ECO:0007669"/>
    <property type="project" value="UniProtKB-SubCell"/>
</dbReference>
<dbReference type="PANTHER" id="PTHR16201">
    <property type="entry name" value="SEVEN TRANSMEMBRANE PROTEIN 1-RELATED"/>
    <property type="match status" value="1"/>
</dbReference>
<evidence type="ECO:0000313" key="8">
    <source>
        <dbReference type="Proteomes" id="UP001375240"/>
    </source>
</evidence>
<keyword evidence="3 6" id="KW-1133">Transmembrane helix</keyword>
<evidence type="ECO:0000256" key="2">
    <source>
        <dbReference type="ARBA" id="ARBA00022692"/>
    </source>
</evidence>
<keyword evidence="2 6" id="KW-0812">Transmembrane</keyword>
<evidence type="ECO:0000256" key="5">
    <source>
        <dbReference type="SAM" id="MobiDB-lite"/>
    </source>
</evidence>
<comment type="subcellular location">
    <subcellularLocation>
        <location evidence="1">Membrane</location>
        <topology evidence="1">Multi-pass membrane protein</topology>
    </subcellularLocation>
</comment>
<dbReference type="PANTHER" id="PTHR16201:SF37">
    <property type="entry name" value="PQ-LOOP REPEAT-CONTAINING PROTEIN"/>
    <property type="match status" value="1"/>
</dbReference>
<gene>
    <name evidence="7" type="ORF">TWF696_006817</name>
</gene>
<feature type="transmembrane region" description="Helical" evidence="6">
    <location>
        <begin position="6"/>
        <end position="30"/>
    </location>
</feature>
<dbReference type="Proteomes" id="UP001375240">
    <property type="component" value="Unassembled WGS sequence"/>
</dbReference>
<proteinExistence type="predicted"/>
<evidence type="ECO:0000256" key="4">
    <source>
        <dbReference type="ARBA" id="ARBA00023136"/>
    </source>
</evidence>
<feature type="region of interest" description="Disordered" evidence="5">
    <location>
        <begin position="263"/>
        <end position="283"/>
    </location>
</feature>
<keyword evidence="4 6" id="KW-0472">Membrane</keyword>
<evidence type="ECO:0000256" key="3">
    <source>
        <dbReference type="ARBA" id="ARBA00022989"/>
    </source>
</evidence>
<feature type="compositionally biased region" description="Basic and acidic residues" evidence="5">
    <location>
        <begin position="271"/>
        <end position="283"/>
    </location>
</feature>
<dbReference type="Pfam" id="PF04193">
    <property type="entry name" value="PQ-loop"/>
    <property type="match status" value="2"/>
</dbReference>
<dbReference type="InterPro" id="IPR006603">
    <property type="entry name" value="PQ-loop_rpt"/>
</dbReference>
<organism evidence="7 8">
    <name type="scientific">Orbilia brochopaga</name>
    <dbReference type="NCBI Taxonomy" id="3140254"/>
    <lineage>
        <taxon>Eukaryota</taxon>
        <taxon>Fungi</taxon>
        <taxon>Dikarya</taxon>
        <taxon>Ascomycota</taxon>
        <taxon>Pezizomycotina</taxon>
        <taxon>Orbiliomycetes</taxon>
        <taxon>Orbiliales</taxon>
        <taxon>Orbiliaceae</taxon>
        <taxon>Orbilia</taxon>
    </lineage>
</organism>
<keyword evidence="8" id="KW-1185">Reference proteome</keyword>
<protein>
    <recommendedName>
        <fullName evidence="9">PQ loop repeat protein</fullName>
    </recommendedName>
</protein>
<accession>A0AAV9UQR1</accession>
<feature type="transmembrane region" description="Helical" evidence="6">
    <location>
        <begin position="162"/>
        <end position="182"/>
    </location>
</feature>
<dbReference type="SMART" id="SM00679">
    <property type="entry name" value="CTNS"/>
    <property type="match status" value="2"/>
</dbReference>
<feature type="transmembrane region" description="Helical" evidence="6">
    <location>
        <begin position="188"/>
        <end position="213"/>
    </location>
</feature>
<comment type="caution">
    <text evidence="7">The sequence shown here is derived from an EMBL/GenBank/DDBJ whole genome shotgun (WGS) entry which is preliminary data.</text>
</comment>
<feature type="transmembrane region" description="Helical" evidence="6">
    <location>
        <begin position="96"/>
        <end position="118"/>
    </location>
</feature>
<evidence type="ECO:0008006" key="9">
    <source>
        <dbReference type="Google" id="ProtNLM"/>
    </source>
</evidence>
<evidence type="ECO:0000256" key="6">
    <source>
        <dbReference type="SAM" id="Phobius"/>
    </source>
</evidence>